<dbReference type="InterPro" id="IPR036412">
    <property type="entry name" value="HAD-like_sf"/>
</dbReference>
<feature type="transmembrane region" description="Helical" evidence="17">
    <location>
        <begin position="736"/>
        <end position="755"/>
    </location>
</feature>
<keyword evidence="13 17" id="KW-1133">Transmembrane helix</keyword>
<dbReference type="InterPro" id="IPR023299">
    <property type="entry name" value="ATPase_P-typ_cyto_dom_N"/>
</dbReference>
<dbReference type="SUPFAM" id="SSF81665">
    <property type="entry name" value="Calcium ATPase, transmembrane domain M"/>
    <property type="match status" value="1"/>
</dbReference>
<dbReference type="GO" id="GO:0005886">
    <property type="term" value="C:plasma membrane"/>
    <property type="evidence" value="ECO:0007669"/>
    <property type="project" value="UniProtKB-SubCell"/>
</dbReference>
<keyword evidence="10 17" id="KW-0067">ATP-binding</keyword>
<dbReference type="SFLD" id="SFLDF00027">
    <property type="entry name" value="p-type_atpase"/>
    <property type="match status" value="1"/>
</dbReference>
<protein>
    <recommendedName>
        <fullName evidence="16 17">Plasma membrane ATPase</fullName>
        <ecNumber evidence="4 17">7.1.2.1</ecNumber>
    </recommendedName>
</protein>
<dbReference type="Pfam" id="PF00690">
    <property type="entry name" value="Cation_ATPase_N"/>
    <property type="match status" value="1"/>
</dbReference>
<dbReference type="InterPro" id="IPR008250">
    <property type="entry name" value="ATPase_P-typ_transduc_dom_A_sf"/>
</dbReference>
<keyword evidence="17" id="KW-0375">Hydrogen ion transport</keyword>
<dbReference type="SUPFAM" id="SSF81653">
    <property type="entry name" value="Calcium ATPase, transduction domain A"/>
    <property type="match status" value="1"/>
</dbReference>
<dbReference type="SFLD" id="SFLDG00002">
    <property type="entry name" value="C1.7:_P-type_atpase_like"/>
    <property type="match status" value="1"/>
</dbReference>
<dbReference type="Gene3D" id="3.40.1110.10">
    <property type="entry name" value="Calcium-transporting ATPase, cytoplasmic domain N"/>
    <property type="match status" value="1"/>
</dbReference>
<dbReference type="FunFam" id="3.40.50.1000:FF:000211">
    <property type="entry name" value="Plasma membrane ATPase"/>
    <property type="match status" value="1"/>
</dbReference>
<dbReference type="PANTHER" id="PTHR42861">
    <property type="entry name" value="CALCIUM-TRANSPORTING ATPASE"/>
    <property type="match status" value="1"/>
</dbReference>
<evidence type="ECO:0000256" key="11">
    <source>
        <dbReference type="ARBA" id="ARBA00022842"/>
    </source>
</evidence>
<feature type="transmembrane region" description="Helical" evidence="17">
    <location>
        <begin position="883"/>
        <end position="904"/>
    </location>
</feature>
<evidence type="ECO:0000256" key="13">
    <source>
        <dbReference type="ARBA" id="ARBA00022989"/>
    </source>
</evidence>
<proteinExistence type="evidence at transcript level"/>
<dbReference type="NCBIfam" id="TIGR01494">
    <property type="entry name" value="ATPase_P-type"/>
    <property type="match status" value="2"/>
</dbReference>
<evidence type="ECO:0000259" key="19">
    <source>
        <dbReference type="SMART" id="SM00831"/>
    </source>
</evidence>
<comment type="subcellular location">
    <subcellularLocation>
        <location evidence="2 17">Cell membrane</location>
        <topology evidence="2 17">Multi-pass membrane protein</topology>
    </subcellularLocation>
</comment>
<evidence type="ECO:0000256" key="7">
    <source>
        <dbReference type="ARBA" id="ARBA00022692"/>
    </source>
</evidence>
<keyword evidence="9 17" id="KW-0547">Nucleotide-binding</keyword>
<dbReference type="SMART" id="SM00831">
    <property type="entry name" value="Cation_ATPase_N"/>
    <property type="match status" value="1"/>
</dbReference>
<evidence type="ECO:0000256" key="3">
    <source>
        <dbReference type="ARBA" id="ARBA00008804"/>
    </source>
</evidence>
<accession>A0A5B9Y1F6</accession>
<dbReference type="AlphaFoldDB" id="A0A5B9Y1F6"/>
<dbReference type="Gene3D" id="2.70.150.10">
    <property type="entry name" value="Calcium-transporting ATPase, cytoplasmic transduction domain A"/>
    <property type="match status" value="1"/>
</dbReference>
<evidence type="ECO:0000256" key="14">
    <source>
        <dbReference type="ARBA" id="ARBA00023136"/>
    </source>
</evidence>
<keyword evidence="17" id="KW-0406">Ion transport</keyword>
<feature type="region of interest" description="Disordered" evidence="18">
    <location>
        <begin position="1067"/>
        <end position="1131"/>
    </location>
</feature>
<feature type="compositionally biased region" description="Basic and acidic residues" evidence="18">
    <location>
        <begin position="994"/>
        <end position="1010"/>
    </location>
</feature>
<dbReference type="SFLD" id="SFLDS00003">
    <property type="entry name" value="Haloacid_Dehalogenase"/>
    <property type="match status" value="1"/>
</dbReference>
<evidence type="ECO:0000256" key="5">
    <source>
        <dbReference type="ARBA" id="ARBA00022475"/>
    </source>
</evidence>
<sequence>MADIKEGVEEGSVKVDMIKEPLTQGDTGVDEVDFAKITLDDAFKYLNCNKHGLSSAEAAARLQQHGPNKLPDSSRNPVLVFLGYMWNPLAWAMEAAAIISIALLDVADFVLIVGLLLINAIISFYEESNADKAIKALTAALAPKAMVVRDGAIVTIDAVNLVPGDVILIRLGNIVPADVKLLEEEGADEGEQEAPMQIDQAALTGESLPAKKFTGDVAFSGSSIKQGERHAVVYATGVNTFFGRAAALISGTNNVSNLQTVMNKMSAICIVTILLWVVVELAVQFGHYSHECVGGREGCPTLLNMLVVLVGGIPIAMPTVLSVTLALGAYKLAREGAIVTRMSAVEEMAGMDVLCSDKTGTLTLNKLSIDKSMVVPVGNMGVDEIMRMGALSANTVTEEPIDMVLWESYPDRETIKRDYKHTKYFPFNPNDKITIATCLEIATGRVFRVLKGSPQVVLAKAWNAAELDATVNQKMVEFANRGFRALGLAMADGDGKDGTKWEMLALLPLFDPPRHDTKETIEHCQNQGIQVKMITGDHLLIGKETAKMLGMGTEMFPSEVMIKARNGDASQLHGYKNFVEMVETCNGFAQVFPEHKFEIVKILQDSNHVVGMTGDGVNDAPALKKADVGVAVADATDAARGAADIVLTEPGLSTIVTAVIGARKIFQRMTTYSKYTIAMTFRICFTFGLITVIYDWYFPTILIVIMAVFNDGAMIALSKDRVVASKTPNSWNITNIFIMGMVYGLYLTLSTWALYQTATKTTFFEDKTPLHSLNDQYSVLQPWCEDEVRAKLGQTVDPYASLCESNSYAKQFDECEGYQKGSGVQVEDVPTLHAQCVTEQRYLRGAMTRSLIYTQVSISGQALVFVVRTAGYSLMERAGTSTYLAFFFAQVGATLFGIFGLGGFEKPRHQLEDCQFCDYSFHEPVDWFDSGIVPESGTESDFTASVIGCGGYVIVAWIWSAIWYVLLDPIKWILFWILNEEGFRDTMSWRESTKRSLDRRSKDDIGDKEFTGPSGMVPANYSNPLGRASMSKPVSAVLDRKSASLVAINRNSMTVSQDPNRALNIGRRSMIGRPSGPVGRTSMPLGRISRTSNTLSTGSKDGQIGRGSKPLNSSSAEIKPDKYDFASTIRE</sequence>
<evidence type="ECO:0000256" key="16">
    <source>
        <dbReference type="ARBA" id="ARBA00071631"/>
    </source>
</evidence>
<evidence type="ECO:0000256" key="12">
    <source>
        <dbReference type="ARBA" id="ARBA00022967"/>
    </source>
</evidence>
<feature type="compositionally biased region" description="Polar residues" evidence="18">
    <location>
        <begin position="1089"/>
        <end position="1100"/>
    </location>
</feature>
<keyword evidence="17" id="KW-0813">Transport</keyword>
<dbReference type="GO" id="GO:0046872">
    <property type="term" value="F:metal ion binding"/>
    <property type="evidence" value="ECO:0007669"/>
    <property type="project" value="UniProtKB-KW"/>
</dbReference>
<evidence type="ECO:0000256" key="4">
    <source>
        <dbReference type="ARBA" id="ARBA00012476"/>
    </source>
</evidence>
<comment type="similarity">
    <text evidence="3 17">Belongs to the cation transport ATPase (P-type) (TC 3.A.3) family. Type IIIA subfamily.</text>
</comment>
<dbReference type="GO" id="GO:0120029">
    <property type="term" value="P:proton export across plasma membrane"/>
    <property type="evidence" value="ECO:0007669"/>
    <property type="project" value="UniProtKB-UniRule"/>
</dbReference>
<dbReference type="SUPFAM" id="SSF56784">
    <property type="entry name" value="HAD-like"/>
    <property type="match status" value="1"/>
</dbReference>
<dbReference type="InterPro" id="IPR059000">
    <property type="entry name" value="ATPase_P-type_domA"/>
</dbReference>
<evidence type="ECO:0000256" key="17">
    <source>
        <dbReference type="RuleBase" id="RU362083"/>
    </source>
</evidence>
<feature type="compositionally biased region" description="Basic and acidic residues" evidence="18">
    <location>
        <begin position="1118"/>
        <end position="1131"/>
    </location>
</feature>
<keyword evidence="11 17" id="KW-0460">Magnesium</keyword>
<dbReference type="InterPro" id="IPR023214">
    <property type="entry name" value="HAD_sf"/>
</dbReference>
<evidence type="ECO:0000256" key="9">
    <source>
        <dbReference type="ARBA" id="ARBA00022741"/>
    </source>
</evidence>
<keyword evidence="7 17" id="KW-0812">Transmembrane</keyword>
<dbReference type="SMR" id="A0A5B9Y1F6"/>
<evidence type="ECO:0000313" key="20">
    <source>
        <dbReference type="EMBL" id="QEH60479.1"/>
    </source>
</evidence>
<name>A0A5B9Y1F6_9CHLO</name>
<feature type="region of interest" description="Disordered" evidence="18">
    <location>
        <begin position="994"/>
        <end position="1023"/>
    </location>
</feature>
<dbReference type="PRINTS" id="PR00120">
    <property type="entry name" value="HATPASE"/>
</dbReference>
<dbReference type="InterPro" id="IPR044492">
    <property type="entry name" value="P_typ_ATPase_HD_dom"/>
</dbReference>
<evidence type="ECO:0000256" key="6">
    <source>
        <dbReference type="ARBA" id="ARBA00022553"/>
    </source>
</evidence>
<dbReference type="PRINTS" id="PR00119">
    <property type="entry name" value="CATATPASE"/>
</dbReference>
<dbReference type="InterPro" id="IPR001757">
    <property type="entry name" value="P_typ_ATPase"/>
</dbReference>
<dbReference type="GO" id="GO:0016887">
    <property type="term" value="F:ATP hydrolysis activity"/>
    <property type="evidence" value="ECO:0007669"/>
    <property type="project" value="InterPro"/>
</dbReference>
<evidence type="ECO:0000256" key="10">
    <source>
        <dbReference type="ARBA" id="ARBA00022840"/>
    </source>
</evidence>
<keyword evidence="8" id="KW-0479">Metal-binding</keyword>
<comment type="function">
    <text evidence="1">The plasma membrane ATPase of plants and fungi is a hydrogen ion pump. The proton gradient it generates drives the active transport of nutrients by H(+)-symport. The resulting external acidification and/or internal alkinization may mediate growth responses.</text>
</comment>
<feature type="transmembrane region" description="Helical" evidence="17">
    <location>
        <begin position="851"/>
        <end position="871"/>
    </location>
</feature>
<evidence type="ECO:0000256" key="2">
    <source>
        <dbReference type="ARBA" id="ARBA00004651"/>
    </source>
</evidence>
<feature type="transmembrane region" description="Helical" evidence="17">
    <location>
        <begin position="265"/>
        <end position="285"/>
    </location>
</feature>
<dbReference type="GO" id="GO:0005524">
    <property type="term" value="F:ATP binding"/>
    <property type="evidence" value="ECO:0007669"/>
    <property type="project" value="UniProtKB-UniRule"/>
</dbReference>
<dbReference type="Gene3D" id="1.20.1110.10">
    <property type="entry name" value="Calcium-transporting ATPase, transmembrane domain"/>
    <property type="match status" value="1"/>
</dbReference>
<dbReference type="PROSITE" id="PS00154">
    <property type="entry name" value="ATPASE_E1_E2"/>
    <property type="match status" value="1"/>
</dbReference>
<feature type="transmembrane region" description="Helical" evidence="17">
    <location>
        <begin position="942"/>
        <end position="966"/>
    </location>
</feature>
<evidence type="ECO:0000256" key="15">
    <source>
        <dbReference type="ARBA" id="ARBA00048122"/>
    </source>
</evidence>
<dbReference type="FunFam" id="2.70.150.10:FF:000042">
    <property type="entry name" value="Plasma membrane ATPase"/>
    <property type="match status" value="1"/>
</dbReference>
<dbReference type="InterPro" id="IPR006534">
    <property type="entry name" value="P-type_ATPase_IIIA"/>
</dbReference>
<evidence type="ECO:0000256" key="1">
    <source>
        <dbReference type="ARBA" id="ARBA00003417"/>
    </source>
</evidence>
<evidence type="ECO:0000256" key="18">
    <source>
        <dbReference type="SAM" id="MobiDB-lite"/>
    </source>
</evidence>
<dbReference type="GO" id="GO:0008553">
    <property type="term" value="F:P-type proton-exporting transporter activity"/>
    <property type="evidence" value="ECO:0007669"/>
    <property type="project" value="UniProtKB-UniRule"/>
</dbReference>
<feature type="transmembrane region" description="Helical" evidence="17">
    <location>
        <begin position="109"/>
        <end position="125"/>
    </location>
</feature>
<feature type="domain" description="Cation-transporting P-type ATPase N-terminal" evidence="19">
    <location>
        <begin position="33"/>
        <end position="105"/>
    </location>
</feature>
<feature type="transmembrane region" description="Helical" evidence="17">
    <location>
        <begin position="696"/>
        <end position="716"/>
    </location>
</feature>
<keyword evidence="6" id="KW-0597">Phosphoprotein</keyword>
<dbReference type="EC" id="7.1.2.1" evidence="4 17"/>
<reference evidence="20" key="1">
    <citation type="submission" date="2019-02" db="EMBL/GenBank/DDBJ databases">
        <title>Molecular cloning of P-type ATPases from the halotolerant alga Dunaliella maritima.</title>
        <authorList>
            <person name="Popova L.G."/>
            <person name="Matalin D.A."/>
            <person name="Khramov D.E."/>
            <person name="Shuvalov A.V."/>
            <person name="Balnokin Y.V."/>
        </authorList>
    </citation>
    <scope>NUCLEOTIDE SEQUENCE</scope>
</reference>
<feature type="transmembrane region" description="Helical" evidence="17">
    <location>
        <begin position="305"/>
        <end position="333"/>
    </location>
</feature>
<dbReference type="Pfam" id="PF00122">
    <property type="entry name" value="E1-E2_ATPase"/>
    <property type="match status" value="1"/>
</dbReference>
<dbReference type="InterPro" id="IPR004014">
    <property type="entry name" value="ATPase_P-typ_cation-transptr_N"/>
</dbReference>
<keyword evidence="5" id="KW-1003">Cell membrane</keyword>
<dbReference type="NCBIfam" id="TIGR01647">
    <property type="entry name" value="ATPase-IIIA_H"/>
    <property type="match status" value="1"/>
</dbReference>
<dbReference type="InterPro" id="IPR018303">
    <property type="entry name" value="ATPase_P-typ_P_site"/>
</dbReference>
<dbReference type="EMBL" id="MK510928">
    <property type="protein sequence ID" value="QEH60479.1"/>
    <property type="molecule type" value="mRNA"/>
</dbReference>
<keyword evidence="12 17" id="KW-1278">Translocase</keyword>
<comment type="catalytic activity">
    <reaction evidence="15 17">
        <text>ATP + H2O + H(+)(in) = ADP + phosphate + 2 H(+)(out)</text>
        <dbReference type="Rhea" id="RHEA:20852"/>
        <dbReference type="ChEBI" id="CHEBI:15377"/>
        <dbReference type="ChEBI" id="CHEBI:15378"/>
        <dbReference type="ChEBI" id="CHEBI:30616"/>
        <dbReference type="ChEBI" id="CHEBI:43474"/>
        <dbReference type="ChEBI" id="CHEBI:456216"/>
        <dbReference type="EC" id="7.1.2.1"/>
    </reaction>
</comment>
<keyword evidence="14 17" id="KW-0472">Membrane</keyword>
<organism evidence="20">
    <name type="scientific">Dunaliella maritima</name>
    <dbReference type="NCBI Taxonomy" id="289300"/>
    <lineage>
        <taxon>Eukaryota</taxon>
        <taxon>Viridiplantae</taxon>
        <taxon>Chlorophyta</taxon>
        <taxon>core chlorophytes</taxon>
        <taxon>Chlorophyceae</taxon>
        <taxon>CS clade</taxon>
        <taxon>Chlamydomonadales</taxon>
        <taxon>Dunaliellaceae</taxon>
        <taxon>Dunaliella</taxon>
    </lineage>
</organism>
<feature type="transmembrane region" description="Helical" evidence="17">
    <location>
        <begin position="78"/>
        <end position="103"/>
    </location>
</feature>
<dbReference type="InterPro" id="IPR023298">
    <property type="entry name" value="ATPase_P-typ_TM_dom_sf"/>
</dbReference>
<evidence type="ECO:0000256" key="8">
    <source>
        <dbReference type="ARBA" id="ARBA00022723"/>
    </source>
</evidence>
<dbReference type="Pfam" id="PF00702">
    <property type="entry name" value="Hydrolase"/>
    <property type="match status" value="1"/>
</dbReference>
<dbReference type="Gene3D" id="3.40.50.1000">
    <property type="entry name" value="HAD superfamily/HAD-like"/>
    <property type="match status" value="1"/>
</dbReference>